<protein>
    <submittedName>
        <fullName evidence="4">Protein PLANT CADMIUM RESISTANCE 7-like isoform X1</fullName>
    </submittedName>
</protein>
<dbReference type="PANTHER" id="PTHR15907">
    <property type="entry name" value="DUF614 FAMILY PROTEIN-RELATED"/>
    <property type="match status" value="1"/>
</dbReference>
<proteinExistence type="predicted"/>
<dbReference type="NCBIfam" id="TIGR01571">
    <property type="entry name" value="A_thal_Cys_rich"/>
    <property type="match status" value="1"/>
</dbReference>
<dbReference type="RefSeq" id="XP_031400203.1">
    <property type="nucleotide sequence ID" value="XM_031544343.1"/>
</dbReference>
<reference evidence="4" key="4">
    <citation type="submission" date="2025-04" db="UniProtKB">
        <authorList>
            <consortium name="RefSeq"/>
        </authorList>
    </citation>
    <scope>IDENTIFICATION</scope>
    <source>
        <tissue evidence="4">Leaf</tissue>
    </source>
</reference>
<reference evidence="1" key="2">
    <citation type="submission" date="2017-06" db="EMBL/GenBank/DDBJ databases">
        <title>The pomegranate genome and the genomics of punicalagin biosynthesis.</title>
        <authorList>
            <person name="Xu C."/>
        </authorList>
    </citation>
    <scope>NUCLEOTIDE SEQUENCE [LARGE SCALE GENOMIC DNA]</scope>
    <source>
        <tissue evidence="1">Fresh leaf</tissue>
    </source>
</reference>
<dbReference type="GeneID" id="116210466"/>
<sequence length="201" mass="22438">MKSKGGDVSEGKPAGEYTKEVVSGQWTTGLWDCREDGSNCLQSCFCPCVTFGQIAEIIDRGTTPSTVASILYCGQRCPCLYGSLYRTKLRRLFSLPEAPYSDLVVHSCCCICSLSQEYREFKNRGINPSLGITKTLHIGFSSFVSYTDCAYISKSGKSSKILINFLMWECSLRLGSECREVESRGTYTSHYCRWHVAMIIS</sequence>
<dbReference type="InterPro" id="IPR006461">
    <property type="entry name" value="PLAC_motif_containing"/>
</dbReference>
<evidence type="ECO:0000313" key="4">
    <source>
        <dbReference type="RefSeq" id="XP_031400203.1"/>
    </source>
</evidence>
<reference evidence="2" key="1">
    <citation type="journal article" date="2017" name="Plant J.">
        <title>The pomegranate (Punica granatum L.) genome and the genomics of punicalagin biosynthesis.</title>
        <authorList>
            <person name="Qin G."/>
            <person name="Xu C."/>
            <person name="Ming R."/>
            <person name="Tang H."/>
            <person name="Guyot R."/>
            <person name="Kramer E.M."/>
            <person name="Hu Y."/>
            <person name="Yi X."/>
            <person name="Qi Y."/>
            <person name="Xu X."/>
            <person name="Gao Z."/>
            <person name="Pan H."/>
            <person name="Jian J."/>
            <person name="Tian Y."/>
            <person name="Yue Z."/>
            <person name="Xu Y."/>
        </authorList>
    </citation>
    <scope>NUCLEOTIDE SEQUENCE [LARGE SCALE GENOMIC DNA]</scope>
    <source>
        <strain evidence="2">cv. Dabenzi</strain>
    </source>
</reference>
<dbReference type="OrthoDB" id="1045822at2759"/>
<evidence type="ECO:0000313" key="2">
    <source>
        <dbReference type="Proteomes" id="UP000197138"/>
    </source>
</evidence>
<accession>A0A218WUZ0</accession>
<dbReference type="Proteomes" id="UP000197138">
    <property type="component" value="Unassembled WGS sequence"/>
</dbReference>
<gene>
    <name evidence="4" type="primary">LOC116210466</name>
    <name evidence="1" type="ORF">CDL15_Pgr009436</name>
</gene>
<dbReference type="AlphaFoldDB" id="A0A218WUZ0"/>
<keyword evidence="3" id="KW-1185">Reference proteome</keyword>
<reference evidence="3" key="3">
    <citation type="journal article" date="2020" name="Plant Biotechnol. J.">
        <title>The pomegranate (Punica granatum L.) draft genome dissects genetic divergence between soft- and hard-seeded cultivars.</title>
        <authorList>
            <person name="Luo X."/>
            <person name="Li H."/>
            <person name="Wu Z."/>
            <person name="Yao W."/>
            <person name="Zhao P."/>
            <person name="Cao D."/>
            <person name="Yu H."/>
            <person name="Li K."/>
            <person name="Poudel K."/>
            <person name="Zhao D."/>
            <person name="Zhang F."/>
            <person name="Xia X."/>
            <person name="Chen L."/>
            <person name="Wang Q."/>
            <person name="Jing D."/>
            <person name="Cao S."/>
        </authorList>
    </citation>
    <scope>NUCLEOTIDE SEQUENCE [LARGE SCALE GENOMIC DNA]</scope>
</reference>
<name>A0A218WUZ0_PUNGR</name>
<dbReference type="EMBL" id="MTKT01003224">
    <property type="protein sequence ID" value="OWM75792.1"/>
    <property type="molecule type" value="Genomic_DNA"/>
</dbReference>
<evidence type="ECO:0000313" key="3">
    <source>
        <dbReference type="Proteomes" id="UP000515151"/>
    </source>
</evidence>
<organism evidence="1 2">
    <name type="scientific">Punica granatum</name>
    <name type="common">Pomegranate</name>
    <dbReference type="NCBI Taxonomy" id="22663"/>
    <lineage>
        <taxon>Eukaryota</taxon>
        <taxon>Viridiplantae</taxon>
        <taxon>Streptophyta</taxon>
        <taxon>Embryophyta</taxon>
        <taxon>Tracheophyta</taxon>
        <taxon>Spermatophyta</taxon>
        <taxon>Magnoliopsida</taxon>
        <taxon>eudicotyledons</taxon>
        <taxon>Gunneridae</taxon>
        <taxon>Pentapetalae</taxon>
        <taxon>rosids</taxon>
        <taxon>malvids</taxon>
        <taxon>Myrtales</taxon>
        <taxon>Lythraceae</taxon>
        <taxon>Punica</taxon>
    </lineage>
</organism>
<dbReference type="Proteomes" id="UP000515151">
    <property type="component" value="Chromosome 6"/>
</dbReference>
<dbReference type="Pfam" id="PF04749">
    <property type="entry name" value="PLAC8"/>
    <property type="match status" value="1"/>
</dbReference>
<evidence type="ECO:0000313" key="1">
    <source>
        <dbReference type="EMBL" id="OWM75792.1"/>
    </source>
</evidence>